<dbReference type="AlphaFoldDB" id="V4Q7E4"/>
<keyword evidence="2" id="KW-1185">Reference proteome</keyword>
<evidence type="ECO:0000313" key="1">
    <source>
        <dbReference type="EMBL" id="ESQ93775.1"/>
    </source>
</evidence>
<gene>
    <name evidence="1" type="ORF">ABENE_05495</name>
</gene>
<dbReference type="EMBL" id="AWGB01000007">
    <property type="protein sequence ID" value="ESQ93775.1"/>
    <property type="molecule type" value="Genomic_DNA"/>
</dbReference>
<name>V4Q7E4_9CAUL</name>
<dbReference type="PATRIC" id="fig|1121022.4.peg.1092"/>
<organism evidence="1 2">
    <name type="scientific">Asticcacaulis benevestitus DSM 16100 = ATCC BAA-896</name>
    <dbReference type="NCBI Taxonomy" id="1121022"/>
    <lineage>
        <taxon>Bacteria</taxon>
        <taxon>Pseudomonadati</taxon>
        <taxon>Pseudomonadota</taxon>
        <taxon>Alphaproteobacteria</taxon>
        <taxon>Caulobacterales</taxon>
        <taxon>Caulobacteraceae</taxon>
        <taxon>Asticcacaulis</taxon>
    </lineage>
</organism>
<accession>V4Q7E4</accession>
<dbReference type="Proteomes" id="UP000017837">
    <property type="component" value="Unassembled WGS sequence"/>
</dbReference>
<proteinExistence type="predicted"/>
<protein>
    <submittedName>
        <fullName evidence="1">Uncharacterized protein</fullName>
    </submittedName>
</protein>
<evidence type="ECO:0000313" key="2">
    <source>
        <dbReference type="Proteomes" id="UP000017837"/>
    </source>
</evidence>
<reference evidence="1 2" key="1">
    <citation type="journal article" date="2014" name="Nature">
        <title>Sequential evolution of bacterial morphology by co-option of a developmental regulator.</title>
        <authorList>
            <person name="Jiang C."/>
            <person name="Brown P.J."/>
            <person name="Ducret A."/>
            <person name="Brun Y.V."/>
        </authorList>
    </citation>
    <scope>NUCLEOTIDE SEQUENCE [LARGE SCALE GENOMIC DNA]</scope>
    <source>
        <strain evidence="1 2">DSM 16100</strain>
    </source>
</reference>
<dbReference type="RefSeq" id="WP_018081799.1">
    <property type="nucleotide sequence ID" value="NZ_AQWM01000007.1"/>
</dbReference>
<sequence length="111" mass="11542">MSLTRSYNDAVHTYRVKHARTFQYYPGAVDADMGAIDKAAALFIAGVKALAEAVDGTDLINGSTDIAGCIAGTLEGFVEALPNESATYAYVDAVCSLIASEPAIPAVQRAA</sequence>
<comment type="caution">
    <text evidence="1">The sequence shown here is derived from an EMBL/GenBank/DDBJ whole genome shotgun (WGS) entry which is preliminary data.</text>
</comment>